<dbReference type="InterPro" id="IPR013767">
    <property type="entry name" value="PAS_fold"/>
</dbReference>
<dbReference type="SUPFAM" id="SSF46689">
    <property type="entry name" value="Homeodomain-like"/>
    <property type="match status" value="1"/>
</dbReference>
<dbReference type="PROSITE" id="PS00676">
    <property type="entry name" value="SIGMA54_INTERACT_2"/>
    <property type="match status" value="1"/>
</dbReference>
<name>A0A8J8B0L8_9FIRM</name>
<dbReference type="Gene3D" id="1.10.10.60">
    <property type="entry name" value="Homeodomain-like"/>
    <property type="match status" value="1"/>
</dbReference>
<dbReference type="EMBL" id="JAGSND010000003">
    <property type="protein sequence ID" value="MBR0597309.1"/>
    <property type="molecule type" value="Genomic_DNA"/>
</dbReference>
<keyword evidence="5" id="KW-0804">Transcription</keyword>
<dbReference type="CDD" id="cd00130">
    <property type="entry name" value="PAS"/>
    <property type="match status" value="1"/>
</dbReference>
<dbReference type="PANTHER" id="PTHR32071:SF57">
    <property type="entry name" value="C4-DICARBOXYLATE TRANSPORT TRANSCRIPTIONAL REGULATORY PROTEIN DCTD"/>
    <property type="match status" value="1"/>
</dbReference>
<gene>
    <name evidence="8" type="ORF">KCX82_05465</name>
</gene>
<dbReference type="Pfam" id="PF25601">
    <property type="entry name" value="AAA_lid_14"/>
    <property type="match status" value="1"/>
</dbReference>
<dbReference type="GO" id="GO:0006355">
    <property type="term" value="P:regulation of DNA-templated transcription"/>
    <property type="evidence" value="ECO:0007669"/>
    <property type="project" value="InterPro"/>
</dbReference>
<evidence type="ECO:0000313" key="9">
    <source>
        <dbReference type="Proteomes" id="UP000675664"/>
    </source>
</evidence>
<dbReference type="PANTHER" id="PTHR32071">
    <property type="entry name" value="TRANSCRIPTIONAL REGULATORY PROTEIN"/>
    <property type="match status" value="1"/>
</dbReference>
<dbReference type="PROSITE" id="PS50112">
    <property type="entry name" value="PAS"/>
    <property type="match status" value="1"/>
</dbReference>
<dbReference type="InterPro" id="IPR027417">
    <property type="entry name" value="P-loop_NTPase"/>
</dbReference>
<dbReference type="SUPFAM" id="SSF52540">
    <property type="entry name" value="P-loop containing nucleoside triphosphate hydrolases"/>
    <property type="match status" value="1"/>
</dbReference>
<keyword evidence="3" id="KW-0805">Transcription regulation</keyword>
<dbReference type="GO" id="GO:0005524">
    <property type="term" value="F:ATP binding"/>
    <property type="evidence" value="ECO:0007669"/>
    <property type="project" value="UniProtKB-KW"/>
</dbReference>
<dbReference type="CDD" id="cd00009">
    <property type="entry name" value="AAA"/>
    <property type="match status" value="1"/>
</dbReference>
<dbReference type="InterPro" id="IPR058031">
    <property type="entry name" value="AAA_lid_NorR"/>
</dbReference>
<accession>A0A8J8B0L8</accession>
<dbReference type="PROSITE" id="PS00688">
    <property type="entry name" value="SIGMA54_INTERACT_3"/>
    <property type="match status" value="1"/>
</dbReference>
<dbReference type="Pfam" id="PF00989">
    <property type="entry name" value="PAS"/>
    <property type="match status" value="1"/>
</dbReference>
<keyword evidence="9" id="KW-1185">Reference proteome</keyword>
<dbReference type="SUPFAM" id="SSF55785">
    <property type="entry name" value="PYP-like sensor domain (PAS domain)"/>
    <property type="match status" value="1"/>
</dbReference>
<dbReference type="InterPro" id="IPR002078">
    <property type="entry name" value="Sigma_54_int"/>
</dbReference>
<dbReference type="Gene3D" id="3.40.50.300">
    <property type="entry name" value="P-loop containing nucleotide triphosphate hydrolases"/>
    <property type="match status" value="1"/>
</dbReference>
<dbReference type="FunFam" id="3.40.50.300:FF:000006">
    <property type="entry name" value="DNA-binding transcriptional regulator NtrC"/>
    <property type="match status" value="1"/>
</dbReference>
<reference evidence="8" key="2">
    <citation type="submission" date="2021-04" db="EMBL/GenBank/DDBJ databases">
        <authorList>
            <person name="Liu J."/>
        </authorList>
    </citation>
    <scope>NUCLEOTIDE SEQUENCE</scope>
    <source>
        <strain evidence="8">BAD-6</strain>
    </source>
</reference>
<evidence type="ECO:0000256" key="4">
    <source>
        <dbReference type="ARBA" id="ARBA00023125"/>
    </source>
</evidence>
<dbReference type="Gene3D" id="3.30.450.20">
    <property type="entry name" value="PAS domain"/>
    <property type="match status" value="1"/>
</dbReference>
<dbReference type="Pfam" id="PF00158">
    <property type="entry name" value="Sigma54_activat"/>
    <property type="match status" value="1"/>
</dbReference>
<dbReference type="SMART" id="SM00091">
    <property type="entry name" value="PAS"/>
    <property type="match status" value="1"/>
</dbReference>
<dbReference type="PROSITE" id="PS50045">
    <property type="entry name" value="SIGMA54_INTERACT_4"/>
    <property type="match status" value="1"/>
</dbReference>
<protein>
    <submittedName>
        <fullName evidence="8">Sigma 54-interacting transcriptional regulator</fullName>
    </submittedName>
</protein>
<keyword evidence="1" id="KW-0547">Nucleotide-binding</keyword>
<dbReference type="InterPro" id="IPR025662">
    <property type="entry name" value="Sigma_54_int_dom_ATP-bd_1"/>
</dbReference>
<organism evidence="8 9">
    <name type="scientific">Sinanaerobacter chloroacetimidivorans</name>
    <dbReference type="NCBI Taxonomy" id="2818044"/>
    <lineage>
        <taxon>Bacteria</taxon>
        <taxon>Bacillati</taxon>
        <taxon>Bacillota</taxon>
        <taxon>Clostridia</taxon>
        <taxon>Peptostreptococcales</taxon>
        <taxon>Anaerovoracaceae</taxon>
        <taxon>Sinanaerobacter</taxon>
    </lineage>
</organism>
<dbReference type="RefSeq" id="WP_227017447.1">
    <property type="nucleotide sequence ID" value="NZ_JAGSND010000003.1"/>
</dbReference>
<dbReference type="InterPro" id="IPR025944">
    <property type="entry name" value="Sigma_54_int_dom_CS"/>
</dbReference>
<proteinExistence type="predicted"/>
<dbReference type="NCBIfam" id="TIGR00229">
    <property type="entry name" value="sensory_box"/>
    <property type="match status" value="1"/>
</dbReference>
<evidence type="ECO:0000256" key="1">
    <source>
        <dbReference type="ARBA" id="ARBA00022741"/>
    </source>
</evidence>
<evidence type="ECO:0000256" key="3">
    <source>
        <dbReference type="ARBA" id="ARBA00023015"/>
    </source>
</evidence>
<dbReference type="Pfam" id="PF02954">
    <property type="entry name" value="HTH_8"/>
    <property type="match status" value="1"/>
</dbReference>
<keyword evidence="2" id="KW-0067">ATP-binding</keyword>
<dbReference type="PRINTS" id="PR01590">
    <property type="entry name" value="HTHFIS"/>
</dbReference>
<evidence type="ECO:0000259" key="7">
    <source>
        <dbReference type="PROSITE" id="PS50112"/>
    </source>
</evidence>
<dbReference type="SMART" id="SM00382">
    <property type="entry name" value="AAA"/>
    <property type="match status" value="1"/>
</dbReference>
<keyword evidence="4" id="KW-0238">DNA-binding</keyword>
<dbReference type="GO" id="GO:0043565">
    <property type="term" value="F:sequence-specific DNA binding"/>
    <property type="evidence" value="ECO:0007669"/>
    <property type="project" value="InterPro"/>
</dbReference>
<dbReference type="InterPro" id="IPR003593">
    <property type="entry name" value="AAA+_ATPase"/>
</dbReference>
<feature type="domain" description="Sigma-54 factor interaction" evidence="6">
    <location>
        <begin position="144"/>
        <end position="373"/>
    </location>
</feature>
<reference evidence="8" key="1">
    <citation type="submission" date="2021-04" db="EMBL/GenBank/DDBJ databases">
        <title>Sinoanaerobacter chloroacetimidivorans sp. nov., an obligate anaerobic bacterium isolated from anaerobic sludge.</title>
        <authorList>
            <person name="Bao Y."/>
        </authorList>
    </citation>
    <scope>NUCLEOTIDE SEQUENCE</scope>
    <source>
        <strain evidence="8">BAD-6</strain>
    </source>
</reference>
<evidence type="ECO:0000256" key="5">
    <source>
        <dbReference type="ARBA" id="ARBA00023163"/>
    </source>
</evidence>
<dbReference type="InterPro" id="IPR000014">
    <property type="entry name" value="PAS"/>
</dbReference>
<sequence length="458" mass="52324">MQKLEHNDFQLILEHVTAAVAIDLEGNIIYMNEQCAEYLGVNRNEAIGKRIIDIFPETKMMQKLLIDKAEIVFYNTKLGIGISVEVPIFKGNERVGLLEYDVAQSSELLYDFADEYKHFLDEELKHLKRQIRHLRTAKYSIQNIVGNSEVILKLKDQIISAAKTNSTVLITGETGTGKELVAHAIHSLSPRRNNDFIRINAAALPETLAESELFGYEAGSFTGATKEGKKGKFELADKGTLFIDEINQMPDLIQPKLLRALQEKEIEKIGGKSIPVDTRIICASNKDLEKMVKAGTFREDLYYRINVVQIHSPALREHLDDLEELANAIVFELNSVIGTRIRKVEPAVIEMFSEYHWPGNIRELHNIIERAMNYVNEDVLKVEHFEFKKEFCNHFNDIFGLECVDGSNLIEEAKRKAEKELIVQALKKFDNNVAKTATFLSMSRPLLYQKMKRLKIEQ</sequence>
<evidence type="ECO:0000313" key="8">
    <source>
        <dbReference type="EMBL" id="MBR0597309.1"/>
    </source>
</evidence>
<dbReference type="InterPro" id="IPR035965">
    <property type="entry name" value="PAS-like_dom_sf"/>
</dbReference>
<comment type="caution">
    <text evidence="8">The sequence shown here is derived from an EMBL/GenBank/DDBJ whole genome shotgun (WGS) entry which is preliminary data.</text>
</comment>
<dbReference type="InterPro" id="IPR009057">
    <property type="entry name" value="Homeodomain-like_sf"/>
</dbReference>
<dbReference type="PROSITE" id="PS00675">
    <property type="entry name" value="SIGMA54_INTERACT_1"/>
    <property type="match status" value="1"/>
</dbReference>
<evidence type="ECO:0000259" key="6">
    <source>
        <dbReference type="PROSITE" id="PS50045"/>
    </source>
</evidence>
<dbReference type="AlphaFoldDB" id="A0A8J8B0L8"/>
<evidence type="ECO:0000256" key="2">
    <source>
        <dbReference type="ARBA" id="ARBA00022840"/>
    </source>
</evidence>
<dbReference type="Proteomes" id="UP000675664">
    <property type="component" value="Unassembled WGS sequence"/>
</dbReference>
<feature type="domain" description="PAS" evidence="7">
    <location>
        <begin position="5"/>
        <end position="52"/>
    </location>
</feature>
<dbReference type="InterPro" id="IPR025943">
    <property type="entry name" value="Sigma_54_int_dom_ATP-bd_2"/>
</dbReference>
<dbReference type="InterPro" id="IPR002197">
    <property type="entry name" value="HTH_Fis"/>
</dbReference>
<dbReference type="Gene3D" id="1.10.8.60">
    <property type="match status" value="1"/>
</dbReference>